<dbReference type="RefSeq" id="WP_189411112.1">
    <property type="nucleotide sequence ID" value="NZ_BMYJ01000004.1"/>
</dbReference>
<comment type="caution">
    <text evidence="1">The sequence shown here is derived from an EMBL/GenBank/DDBJ whole genome shotgun (WGS) entry which is preliminary data.</text>
</comment>
<organism evidence="1 2">
    <name type="scientific">Neogemmobacter tilapiae</name>
    <dbReference type="NCBI Taxonomy" id="875041"/>
    <lineage>
        <taxon>Bacteria</taxon>
        <taxon>Pseudomonadati</taxon>
        <taxon>Pseudomonadota</taxon>
        <taxon>Alphaproteobacteria</taxon>
        <taxon>Rhodobacterales</taxon>
        <taxon>Paracoccaceae</taxon>
        <taxon>Neogemmobacter</taxon>
    </lineage>
</organism>
<proteinExistence type="predicted"/>
<dbReference type="AlphaFoldDB" id="A0A918TMX9"/>
<reference evidence="1" key="1">
    <citation type="journal article" date="2014" name="Int. J. Syst. Evol. Microbiol.">
        <title>Complete genome sequence of Corynebacterium casei LMG S-19264T (=DSM 44701T), isolated from a smear-ripened cheese.</title>
        <authorList>
            <consortium name="US DOE Joint Genome Institute (JGI-PGF)"/>
            <person name="Walter F."/>
            <person name="Albersmeier A."/>
            <person name="Kalinowski J."/>
            <person name="Ruckert C."/>
        </authorList>
    </citation>
    <scope>NUCLEOTIDE SEQUENCE</scope>
    <source>
        <strain evidence="1">KCTC 23310</strain>
    </source>
</reference>
<accession>A0A918TMX9</accession>
<reference evidence="1" key="2">
    <citation type="submission" date="2020-09" db="EMBL/GenBank/DDBJ databases">
        <authorList>
            <person name="Sun Q."/>
            <person name="Kim S."/>
        </authorList>
    </citation>
    <scope>NUCLEOTIDE SEQUENCE</scope>
    <source>
        <strain evidence="1">KCTC 23310</strain>
    </source>
</reference>
<evidence type="ECO:0000313" key="2">
    <source>
        <dbReference type="Proteomes" id="UP000638981"/>
    </source>
</evidence>
<gene>
    <name evidence="1" type="ORF">GCM10007315_16020</name>
</gene>
<protein>
    <submittedName>
        <fullName evidence="1">Uncharacterized protein</fullName>
    </submittedName>
</protein>
<dbReference type="InterPro" id="IPR029465">
    <property type="entry name" value="ATPgrasp_TupA"/>
</dbReference>
<name>A0A918TMX9_9RHOB</name>
<keyword evidence="2" id="KW-1185">Reference proteome</keyword>
<dbReference type="Proteomes" id="UP000638981">
    <property type="component" value="Unassembled WGS sequence"/>
</dbReference>
<dbReference type="SUPFAM" id="SSF56059">
    <property type="entry name" value="Glutathione synthetase ATP-binding domain-like"/>
    <property type="match status" value="1"/>
</dbReference>
<dbReference type="Pfam" id="PF14305">
    <property type="entry name" value="ATPgrasp_TupA"/>
    <property type="match status" value="1"/>
</dbReference>
<dbReference type="EMBL" id="BMYJ01000004">
    <property type="protein sequence ID" value="GHC54015.1"/>
    <property type="molecule type" value="Genomic_DNA"/>
</dbReference>
<evidence type="ECO:0000313" key="1">
    <source>
        <dbReference type="EMBL" id="GHC54015.1"/>
    </source>
</evidence>
<sequence>MPSAARLKWQRRREKVLARLDRMLGSPWLRWHFRQKVGYWPHLRHPRSHNEKIQARKLYDRNPLFPMLSDKIAVRDHVRNVLGEERAEQVLLPLLGQTGRPTEAWLRALGRGVVVKANHGSGWNELIRDDGSAVNYWLLARKLQGWCQRRYGQRNQEWAYWSIRPRILAEPMLCYPNGRAADDFKFSVNGGRATTVQVQRDRFGNHEQAYFDRDWNRLPMQMEKLPAMPDTPPAPAQLAEMIVVAEAVAAMLDYARVDFLVTDTRFVLNEITLYRSSGFNAFIPEEWDFIWGAQWPMQMVRPKGWFRRWWS</sequence>